<dbReference type="Proteomes" id="UP000799766">
    <property type="component" value="Unassembled WGS sequence"/>
</dbReference>
<dbReference type="AlphaFoldDB" id="A0A6A6NQY1"/>
<gene>
    <name evidence="2" type="ORF">BDY21DRAFT_112530</name>
</gene>
<reference evidence="2" key="1">
    <citation type="journal article" date="2020" name="Stud. Mycol.">
        <title>101 Dothideomycetes genomes: a test case for predicting lifestyles and emergence of pathogens.</title>
        <authorList>
            <person name="Haridas S."/>
            <person name="Albert R."/>
            <person name="Binder M."/>
            <person name="Bloem J."/>
            <person name="Labutti K."/>
            <person name="Salamov A."/>
            <person name="Andreopoulos B."/>
            <person name="Baker S."/>
            <person name="Barry K."/>
            <person name="Bills G."/>
            <person name="Bluhm B."/>
            <person name="Cannon C."/>
            <person name="Castanera R."/>
            <person name="Culley D."/>
            <person name="Daum C."/>
            <person name="Ezra D."/>
            <person name="Gonzalez J."/>
            <person name="Henrissat B."/>
            <person name="Kuo A."/>
            <person name="Liang C."/>
            <person name="Lipzen A."/>
            <person name="Lutzoni F."/>
            <person name="Magnuson J."/>
            <person name="Mondo S."/>
            <person name="Nolan M."/>
            <person name="Ohm R."/>
            <person name="Pangilinan J."/>
            <person name="Park H.-J."/>
            <person name="Ramirez L."/>
            <person name="Alfaro M."/>
            <person name="Sun H."/>
            <person name="Tritt A."/>
            <person name="Yoshinaga Y."/>
            <person name="Zwiers L.-H."/>
            <person name="Turgeon B."/>
            <person name="Goodwin S."/>
            <person name="Spatafora J."/>
            <person name="Crous P."/>
            <person name="Grigoriev I."/>
        </authorList>
    </citation>
    <scope>NUCLEOTIDE SEQUENCE</scope>
    <source>
        <strain evidence="2">ATCC 16933</strain>
    </source>
</reference>
<sequence length="203" mass="22557">MSGRPTSSPWCGKLRRIGVKGHLEAAIHRAILRLERSSGREHGFKGWRRILPPGKVTSDGEIGRGRIRRRSFRSHEEGAAKPVIWGMGNPKWFMIREKANGPKSEPEQWAAQPRRSRAESSSDRIPIGGKTVRAVLTCSRDREGTIVGRTRTEASRSKYGAAEPPVRREMLDTAAVATGAAKRSAGEVKLEGTGDRDSRRRKR</sequence>
<feature type="compositionally biased region" description="Basic and acidic residues" evidence="1">
    <location>
        <begin position="184"/>
        <end position="203"/>
    </location>
</feature>
<evidence type="ECO:0000256" key="1">
    <source>
        <dbReference type="SAM" id="MobiDB-lite"/>
    </source>
</evidence>
<proteinExistence type="predicted"/>
<accession>A0A6A6NQY1</accession>
<keyword evidence="3" id="KW-1185">Reference proteome</keyword>
<name>A0A6A6NQY1_9PEZI</name>
<protein>
    <submittedName>
        <fullName evidence="2">Uncharacterized protein</fullName>
    </submittedName>
</protein>
<evidence type="ECO:0000313" key="2">
    <source>
        <dbReference type="EMBL" id="KAF2454109.1"/>
    </source>
</evidence>
<organism evidence="2 3">
    <name type="scientific">Lineolata rhizophorae</name>
    <dbReference type="NCBI Taxonomy" id="578093"/>
    <lineage>
        <taxon>Eukaryota</taxon>
        <taxon>Fungi</taxon>
        <taxon>Dikarya</taxon>
        <taxon>Ascomycota</taxon>
        <taxon>Pezizomycotina</taxon>
        <taxon>Dothideomycetes</taxon>
        <taxon>Dothideomycetes incertae sedis</taxon>
        <taxon>Lineolatales</taxon>
        <taxon>Lineolataceae</taxon>
        <taxon>Lineolata</taxon>
    </lineage>
</organism>
<feature type="region of interest" description="Disordered" evidence="1">
    <location>
        <begin position="100"/>
        <end position="125"/>
    </location>
</feature>
<feature type="region of interest" description="Disordered" evidence="1">
    <location>
        <begin position="144"/>
        <end position="203"/>
    </location>
</feature>
<evidence type="ECO:0000313" key="3">
    <source>
        <dbReference type="Proteomes" id="UP000799766"/>
    </source>
</evidence>
<dbReference type="EMBL" id="MU001693">
    <property type="protein sequence ID" value="KAF2454109.1"/>
    <property type="molecule type" value="Genomic_DNA"/>
</dbReference>
<feature type="compositionally biased region" description="Basic and acidic residues" evidence="1">
    <location>
        <begin position="144"/>
        <end position="156"/>
    </location>
</feature>